<evidence type="ECO:0000313" key="2">
    <source>
        <dbReference type="EMBL" id="OEL31200.1"/>
    </source>
</evidence>
<keyword evidence="1" id="KW-0472">Membrane</keyword>
<feature type="transmembrane region" description="Helical" evidence="1">
    <location>
        <begin position="77"/>
        <end position="96"/>
    </location>
</feature>
<evidence type="ECO:0000313" key="3">
    <source>
        <dbReference type="Proteomes" id="UP000095767"/>
    </source>
</evidence>
<sequence length="97" mass="10136">MADRARAEAAAAVPAGDRELLRNIFLDAGRVLMLLGAAAFVGSSSTDSTQVLVGLVLWLLGVCLLALSLVPGRFPRAALVAAAIAIAILKHLFILWN</sequence>
<keyword evidence="1" id="KW-0812">Transmembrane</keyword>
<comment type="caution">
    <text evidence="2">The sequence shown here is derived from an EMBL/GenBank/DDBJ whole genome shotgun (WGS) entry which is preliminary data.</text>
</comment>
<name>A0A1E5W1R7_9POAL</name>
<organism evidence="2 3">
    <name type="scientific">Dichanthelium oligosanthes</name>
    <dbReference type="NCBI Taxonomy" id="888268"/>
    <lineage>
        <taxon>Eukaryota</taxon>
        <taxon>Viridiplantae</taxon>
        <taxon>Streptophyta</taxon>
        <taxon>Embryophyta</taxon>
        <taxon>Tracheophyta</taxon>
        <taxon>Spermatophyta</taxon>
        <taxon>Magnoliopsida</taxon>
        <taxon>Liliopsida</taxon>
        <taxon>Poales</taxon>
        <taxon>Poaceae</taxon>
        <taxon>PACMAD clade</taxon>
        <taxon>Panicoideae</taxon>
        <taxon>Panicodae</taxon>
        <taxon>Paniceae</taxon>
        <taxon>Dichantheliinae</taxon>
        <taxon>Dichanthelium</taxon>
    </lineage>
</organism>
<proteinExistence type="predicted"/>
<feature type="transmembrane region" description="Helical" evidence="1">
    <location>
        <begin position="24"/>
        <end position="45"/>
    </location>
</feature>
<reference evidence="2 3" key="1">
    <citation type="submission" date="2016-09" db="EMBL/GenBank/DDBJ databases">
        <title>The draft genome of Dichanthelium oligosanthes: A C3 panicoid grass species.</title>
        <authorList>
            <person name="Studer A.J."/>
            <person name="Schnable J.C."/>
            <person name="Brutnell T.P."/>
        </authorList>
    </citation>
    <scope>NUCLEOTIDE SEQUENCE [LARGE SCALE GENOMIC DNA]</scope>
    <source>
        <strain evidence="3">cv. Kellogg 1175</strain>
        <tissue evidence="2">Leaf</tissue>
    </source>
</reference>
<gene>
    <name evidence="2" type="ORF">BAE44_0007781</name>
</gene>
<accession>A0A1E5W1R7</accession>
<dbReference type="AlphaFoldDB" id="A0A1E5W1R7"/>
<protein>
    <submittedName>
        <fullName evidence="2">Uncharacterized protein</fullName>
    </submittedName>
</protein>
<feature type="transmembrane region" description="Helical" evidence="1">
    <location>
        <begin position="51"/>
        <end position="70"/>
    </location>
</feature>
<keyword evidence="1" id="KW-1133">Transmembrane helix</keyword>
<dbReference type="Proteomes" id="UP000095767">
    <property type="component" value="Unassembled WGS sequence"/>
</dbReference>
<dbReference type="EMBL" id="LWDX02023932">
    <property type="protein sequence ID" value="OEL31200.1"/>
    <property type="molecule type" value="Genomic_DNA"/>
</dbReference>
<keyword evidence="3" id="KW-1185">Reference proteome</keyword>
<evidence type="ECO:0000256" key="1">
    <source>
        <dbReference type="SAM" id="Phobius"/>
    </source>
</evidence>